<feature type="binding site" evidence="8">
    <location>
        <position position="942"/>
    </location>
    <ligand>
        <name>a divalent metal cation</name>
        <dbReference type="ChEBI" id="CHEBI:60240"/>
        <note>catalytic</note>
    </ligand>
</feature>
<gene>
    <name evidence="8 10" type="primary">PAN2</name>
    <name evidence="10" type="ORF">FIM1_3947</name>
</gene>
<dbReference type="PROSITE" id="PS50235">
    <property type="entry name" value="USP_3"/>
    <property type="match status" value="1"/>
</dbReference>
<dbReference type="SMART" id="SM00479">
    <property type="entry name" value="EXOIII"/>
    <property type="match status" value="1"/>
</dbReference>
<keyword evidence="1 8" id="KW-0963">Cytoplasm</keyword>
<organism evidence="10 11">
    <name type="scientific">Kluyveromyces marxianus</name>
    <name type="common">Yeast</name>
    <name type="synonym">Candida kefyr</name>
    <dbReference type="NCBI Taxonomy" id="4911"/>
    <lineage>
        <taxon>Eukaryota</taxon>
        <taxon>Fungi</taxon>
        <taxon>Dikarya</taxon>
        <taxon>Ascomycota</taxon>
        <taxon>Saccharomycotina</taxon>
        <taxon>Saccharomycetes</taxon>
        <taxon>Saccharomycetales</taxon>
        <taxon>Saccharomycetaceae</taxon>
        <taxon>Kluyveromyces</taxon>
    </lineage>
</organism>
<evidence type="ECO:0000256" key="7">
    <source>
        <dbReference type="ARBA" id="ARBA00022839"/>
    </source>
</evidence>
<protein>
    <recommendedName>
        <fullName evidence="8">PAN2-PAN3 deadenylation complex catalytic subunit PAN2</fullName>
        <ecNumber evidence="8">3.1.13.4</ecNumber>
    </recommendedName>
    <alternativeName>
        <fullName evidence="8">PAB1P-dependent poly(A)-specific ribonuclease</fullName>
    </alternativeName>
    <alternativeName>
        <fullName evidence="8">Poly(A)-nuclease deadenylation complex subunit 2</fullName>
        <shortName evidence="8">PAN deadenylation complex subunit 2</shortName>
    </alternativeName>
</protein>
<name>A0ABX6EYG5_KLUMA</name>
<dbReference type="InterPro" id="IPR015943">
    <property type="entry name" value="WD40/YVTN_repeat-like_dom_sf"/>
</dbReference>
<feature type="binding site" evidence="8">
    <location>
        <position position="1102"/>
    </location>
    <ligand>
        <name>a divalent metal cation</name>
        <dbReference type="ChEBI" id="CHEBI:60240"/>
        <note>catalytic</note>
    </ligand>
</feature>
<dbReference type="PANTHER" id="PTHR15728">
    <property type="entry name" value="DEADENYLATION COMPLEX CATALYTIC SUBUNIT PAN2"/>
    <property type="match status" value="1"/>
</dbReference>
<evidence type="ECO:0000313" key="11">
    <source>
        <dbReference type="Proteomes" id="UP000422736"/>
    </source>
</evidence>
<dbReference type="Pfam" id="PF13423">
    <property type="entry name" value="UCH_1"/>
    <property type="match status" value="1"/>
</dbReference>
<dbReference type="EC" id="3.1.13.4" evidence="8"/>
<comment type="function">
    <text evidence="8">Catalytic subunit of the poly(A)-nuclease (PAN) deadenylation complex, one of two cytoplasmic mRNA deadenylases involved in mRNA turnover. PAN specifically shortens poly(A) tails of RNA and the activity is stimulated by poly(A)-binding protein PAB1. PAN deadenylation is followed by rapid degradation of the shortened mRNA tails by the CCR4-NOT complex. Deadenylated mRNAs are then degraded by two alternative mechanisms, namely exosome-mediated 3'-5' exonucleolytic degradation, or deadenlyation-dependent mRNA decaping and subsequent 5'-3' exonucleolytic degradation by XRN1. May also be involved in post-transcriptional maturation of mRNA poly(A) tails.</text>
</comment>
<dbReference type="EMBL" id="CP015059">
    <property type="protein sequence ID" value="QGN17216.1"/>
    <property type="molecule type" value="Genomic_DNA"/>
</dbReference>
<evidence type="ECO:0000313" key="10">
    <source>
        <dbReference type="EMBL" id="QGN17216.1"/>
    </source>
</evidence>
<evidence type="ECO:0000256" key="8">
    <source>
        <dbReference type="HAMAP-Rule" id="MF_03182"/>
    </source>
</evidence>
<evidence type="ECO:0000256" key="4">
    <source>
        <dbReference type="ARBA" id="ARBA00022722"/>
    </source>
</evidence>
<comment type="subunit">
    <text evidence="8">Forms a heterotrimer with an asymmetric homodimer of the regulatory subunit PAN3 to form the poly(A)-nuclease (PAN) deadenylation complex.</text>
</comment>
<dbReference type="Gene3D" id="2.130.10.10">
    <property type="entry name" value="YVTN repeat-like/Quinoprotein amine dehydrogenase"/>
    <property type="match status" value="1"/>
</dbReference>
<keyword evidence="2" id="KW-0853">WD repeat</keyword>
<dbReference type="HAMAP" id="MF_03182">
    <property type="entry name" value="PAN2"/>
    <property type="match status" value="1"/>
</dbReference>
<keyword evidence="6 8" id="KW-0378">Hydrolase</keyword>
<evidence type="ECO:0000256" key="1">
    <source>
        <dbReference type="ARBA" id="ARBA00022490"/>
    </source>
</evidence>
<keyword evidence="3 8" id="KW-0507">mRNA processing</keyword>
<dbReference type="SUPFAM" id="SSF54001">
    <property type="entry name" value="Cysteine proteinases"/>
    <property type="match status" value="1"/>
</dbReference>
<comment type="caution">
    <text evidence="8">Lacks conserved residue(s) required for the propagation of feature annotation.</text>
</comment>
<evidence type="ECO:0000256" key="6">
    <source>
        <dbReference type="ARBA" id="ARBA00022801"/>
    </source>
</evidence>
<dbReference type="SUPFAM" id="SSF53098">
    <property type="entry name" value="Ribonuclease H-like"/>
    <property type="match status" value="1"/>
</dbReference>
<dbReference type="PANTHER" id="PTHR15728:SF0">
    <property type="entry name" value="PAN2-PAN3 DEADENYLATION COMPLEX CATALYTIC SUBUNIT PAN2"/>
    <property type="match status" value="1"/>
</dbReference>
<keyword evidence="11" id="KW-1185">Reference proteome</keyword>
<dbReference type="InterPro" id="IPR028881">
    <property type="entry name" value="PAN2_UCH_dom"/>
</dbReference>
<dbReference type="InterPro" id="IPR038765">
    <property type="entry name" value="Papain-like_cys_pep_sf"/>
</dbReference>
<dbReference type="InterPro" id="IPR013520">
    <property type="entry name" value="Ribonucl_H"/>
</dbReference>
<dbReference type="Gene3D" id="3.90.70.10">
    <property type="entry name" value="Cysteine proteinases"/>
    <property type="match status" value="1"/>
</dbReference>
<dbReference type="Pfam" id="PF20770">
    <property type="entry name" value="PAN2_N"/>
    <property type="match status" value="1"/>
</dbReference>
<dbReference type="InterPro" id="IPR030843">
    <property type="entry name" value="PAN2"/>
</dbReference>
<feature type="binding site" evidence="8">
    <location>
        <position position="944"/>
    </location>
    <ligand>
        <name>a divalent metal cation</name>
        <dbReference type="ChEBI" id="CHEBI:60240"/>
        <note>catalytic</note>
    </ligand>
</feature>
<comment type="domain">
    <text evidence="8">Contains a pseudo-UCH domain. This ubiquitin C-terminal hydrolase (UCH)-like or ubiquitin specific protease (USP)-like domain is predicted to be catalytically inactive because it lacks the active site catalytic triad characteristic of thiol proteases, with residues at the equivalent structural positions that are incompatible with catalysis, and it cannot bind ubiquitin. It functions as a structural scaffold for intra- and intermolecular interactions in the complex.</text>
</comment>
<evidence type="ECO:0000256" key="5">
    <source>
        <dbReference type="ARBA" id="ARBA00022723"/>
    </source>
</evidence>
<dbReference type="InterPro" id="IPR028889">
    <property type="entry name" value="USP"/>
</dbReference>
<dbReference type="InterPro" id="IPR050785">
    <property type="entry name" value="PAN2-PAN3_catalytic_subunit"/>
</dbReference>
<evidence type="ECO:0000259" key="9">
    <source>
        <dbReference type="PROSITE" id="PS50235"/>
    </source>
</evidence>
<comment type="activity regulation">
    <text evidence="8">Positively regulated by the regulatory subunit PAN3.</text>
</comment>
<proteinExistence type="inferred from homology"/>
<keyword evidence="4 8" id="KW-0540">Nuclease</keyword>
<comment type="cofactor">
    <cofactor evidence="8">
        <name>a divalent metal cation</name>
        <dbReference type="ChEBI" id="CHEBI:60240"/>
    </cofactor>
    <text evidence="8">Binds 2 metal cations per subunit in the catalytic exonuclease domain.</text>
</comment>
<comment type="similarity">
    <text evidence="8">Belongs to the peptidase C19 family. PAN2 subfamily.</text>
</comment>
<accession>A0ABX6EYG5</accession>
<feature type="domain" description="USP" evidence="9">
    <location>
        <begin position="513"/>
        <end position="887"/>
    </location>
</feature>
<dbReference type="InterPro" id="IPR012337">
    <property type="entry name" value="RNaseH-like_sf"/>
</dbReference>
<keyword evidence="5 8" id="KW-0479">Metal-binding</keyword>
<comment type="catalytic activity">
    <reaction evidence="8">
        <text>Exonucleolytic cleavage of poly(A) to 5'-AMP.</text>
        <dbReference type="EC" id="3.1.13.4"/>
    </reaction>
</comment>
<dbReference type="InterPro" id="IPR036322">
    <property type="entry name" value="WD40_repeat_dom_sf"/>
</dbReference>
<comment type="subcellular location">
    <subcellularLocation>
        <location evidence="8">Cytoplasm</location>
    </subcellularLocation>
</comment>
<dbReference type="Gene3D" id="3.30.420.10">
    <property type="entry name" value="Ribonuclease H-like superfamily/Ribonuclease H"/>
    <property type="match status" value="1"/>
</dbReference>
<dbReference type="InterPro" id="IPR048841">
    <property type="entry name" value="PAN2_N"/>
</dbReference>
<comment type="domain">
    <text evidence="8">The linker, or PAN3 interaction domain (PID), between the WD40 repeats and the pseudo-UCH domain mediates interaction with PAN3.</text>
</comment>
<dbReference type="Proteomes" id="UP000422736">
    <property type="component" value="Chromosome 6"/>
</dbReference>
<dbReference type="InterPro" id="IPR001680">
    <property type="entry name" value="WD40_rpt"/>
</dbReference>
<evidence type="ECO:0000256" key="2">
    <source>
        <dbReference type="ARBA" id="ARBA00022574"/>
    </source>
</evidence>
<dbReference type="SUPFAM" id="SSF50978">
    <property type="entry name" value="WD40 repeat-like"/>
    <property type="match status" value="1"/>
</dbReference>
<sequence length="1146" mass="131056">MNNWQLSYQSPENLTYHLKKPYLQYDKKEKQITKLVFDNETNLIWVGDSYGRVSSYDPTYSLYTRHTAHIGSMPVIDLLSHRNGILSLSSDSLHFANRRGVTQMSLTSADIAQLSDMKTMCYPSNNQHRVLCAGGNSASGIVSIDLVKGSLASSTYYSSKVRHLTSNNKLVAIGKQTGSIDIFDPISNKVVQSFSGHSASITSMDFKDNTLVTAGKSKTFNYMHSDQFINVYDVRIMKQLPPISFSKTPNFVGNHTSSNIPIGADFLQLHPVLPTVVGVASTSGSFDFIDLVNPSLRTPYIHPCKSISQFKISPSGDYLAFIEEDTTLNMWNRSNTMSGFTNTAAIVEYQDFPEDTVMPVRIDLDQESYPLSSVGMPYYSETLLSAWPHTVFKTEGTINKLIEESSSSDVNITSSKPASRMASHLSSSKYSLQPYNKFRYGPRNVLTPYKSLRERRKKMVSTTEENQDRRELMNYKPINNIEIPPAYSKLQMIYGKFGVIDFDFGGFNTTKYSGLETDIDCVYVNEIIHLYRFVPEVYNFVVSCLKDEFFQDKSLLTELGFLFDMMTRAEGNICRASNFVDVLESISTAKDLGLVTDQISCRSERAGRLSISPDNLSPHLKDLTLTENADAEEVMKMSYEKYMTVAQKFNTFLLNRLISEEVQRKVYTTQNIVLEELFGFDVDTEIRTLSTCGEYNHETRIMSSLVVLSPVNNNLKYSNKKLNNQTILPYIESSMSRFRQLSAKCSKCMKQQNHEYESTVRNLPPLLSLNMCLSPEEWTTAKTVTGWLSNHFYATISKDRPILKLQATDLKTTNAIFKYELTSYVARITDDFGEEHLVTYAKIFDQKIQEFKWYMFNDFLVEEIEEEEALRISYWWKTPEIVVYSDAEEIRKPFVPVSEYSIDDNILYRDYFSEGIRKDVVRQYTLLTREEPPGPGTLVALDAEFVSLTEPRLEINCKGMKTLLKPAKKSLARVSLLRGEGELEGVPFIDDYIISECHIEDYLTQFSGIEPGDLDPKLSKKSLVKRQVFYRKIWLLLQLGCVFVGHGLTNDFRQINIHVPASQIRDTSLYYLKGKRYLSLRYLAYAVLHKQVQTGNHDSIEDAHTALLLYRKYLQLKEEGVFEMYLENIYDEGRKMGFRVPEQYPM</sequence>
<dbReference type="CDD" id="cd06143">
    <property type="entry name" value="PAN2_exo"/>
    <property type="match status" value="1"/>
</dbReference>
<reference evidence="10 11" key="2">
    <citation type="submission" date="2019-11" db="EMBL/GenBank/DDBJ databases">
        <authorList>
            <person name="Lu H."/>
        </authorList>
    </citation>
    <scope>NUCLEOTIDE SEQUENCE [LARGE SCALE GENOMIC DNA]</scope>
    <source>
        <strain evidence="10 11">FIM1</strain>
    </source>
</reference>
<dbReference type="Pfam" id="PF00929">
    <property type="entry name" value="RNase_T"/>
    <property type="match status" value="1"/>
</dbReference>
<dbReference type="InterPro" id="IPR036397">
    <property type="entry name" value="RNaseH_sf"/>
</dbReference>
<feature type="binding site" evidence="8">
    <location>
        <position position="1051"/>
    </location>
    <ligand>
        <name>a divalent metal cation</name>
        <dbReference type="ChEBI" id="CHEBI:60240"/>
        <note>catalytic</note>
    </ligand>
</feature>
<dbReference type="SMART" id="SM00320">
    <property type="entry name" value="WD40"/>
    <property type="match status" value="3"/>
</dbReference>
<evidence type="ECO:0000256" key="3">
    <source>
        <dbReference type="ARBA" id="ARBA00022664"/>
    </source>
</evidence>
<keyword evidence="7 8" id="KW-0269">Exonuclease</keyword>
<reference evidence="10 11" key="1">
    <citation type="submission" date="2016-03" db="EMBL/GenBank/DDBJ databases">
        <title>How can Kluyveromyces marxianus grow so fast - potential evolutionary course in Saccharomyces Complex revealed by comparative genomics.</title>
        <authorList>
            <person name="Mo W."/>
            <person name="Lu W."/>
            <person name="Yang X."/>
            <person name="Qi J."/>
            <person name="Lv H."/>
        </authorList>
    </citation>
    <scope>NUCLEOTIDE SEQUENCE [LARGE SCALE GENOMIC DNA]</scope>
    <source>
        <strain evidence="10 11">FIM1</strain>
    </source>
</reference>